<dbReference type="Gene3D" id="2.130.10.80">
    <property type="entry name" value="Galactose oxidase/kelch, beta-propeller"/>
    <property type="match status" value="2"/>
</dbReference>
<dbReference type="SUPFAM" id="SSF50965">
    <property type="entry name" value="Galactose oxidase, central domain"/>
    <property type="match status" value="1"/>
</dbReference>
<dbReference type="InterPro" id="IPR037293">
    <property type="entry name" value="Gal_Oxidase_central_sf"/>
</dbReference>
<dbReference type="PANTHER" id="PTHR24412:SF489">
    <property type="entry name" value="RING FINGER DOMAIN AND KELCH REPEAT-CONTAINING PROTEIN DDB_G0271372"/>
    <property type="match status" value="1"/>
</dbReference>
<organism evidence="3 4">
    <name type="scientific">Corallococcus praedator</name>
    <dbReference type="NCBI Taxonomy" id="2316724"/>
    <lineage>
        <taxon>Bacteria</taxon>
        <taxon>Pseudomonadati</taxon>
        <taxon>Myxococcota</taxon>
        <taxon>Myxococcia</taxon>
        <taxon>Myxococcales</taxon>
        <taxon>Cystobacterineae</taxon>
        <taxon>Myxococcaceae</taxon>
        <taxon>Corallococcus</taxon>
    </lineage>
</organism>
<accession>A0ABX9QQ57</accession>
<evidence type="ECO:0000256" key="1">
    <source>
        <dbReference type="ARBA" id="ARBA00022441"/>
    </source>
</evidence>
<dbReference type="SMART" id="SM00612">
    <property type="entry name" value="Kelch"/>
    <property type="match status" value="3"/>
</dbReference>
<dbReference type="InterPro" id="IPR013783">
    <property type="entry name" value="Ig-like_fold"/>
</dbReference>
<comment type="caution">
    <text evidence="3">The sequence shown here is derived from an EMBL/GenBank/DDBJ whole genome shotgun (WGS) entry which is preliminary data.</text>
</comment>
<dbReference type="Gene3D" id="2.120.10.80">
    <property type="entry name" value="Kelch-type beta propeller"/>
    <property type="match status" value="1"/>
</dbReference>
<proteinExistence type="predicted"/>
<dbReference type="Gene3D" id="2.60.40.10">
    <property type="entry name" value="Immunoglobulins"/>
    <property type="match status" value="2"/>
</dbReference>
<dbReference type="RefSeq" id="WP_120582497.1">
    <property type="nucleotide sequence ID" value="NZ_RAWI01000018.1"/>
</dbReference>
<keyword evidence="4" id="KW-1185">Reference proteome</keyword>
<protein>
    <recommendedName>
        <fullName evidence="5">Kelch-like protein</fullName>
    </recommendedName>
</protein>
<keyword evidence="1" id="KW-0880">Kelch repeat</keyword>
<name>A0ABX9QQ57_9BACT</name>
<gene>
    <name evidence="3" type="ORF">D7Y13_04230</name>
</gene>
<dbReference type="InterPro" id="IPR006652">
    <property type="entry name" value="Kelch_1"/>
</dbReference>
<sequence length="1080" mass="110050">MHKRLTLAVMAGLLAIACGQVSPGSLDSEFQSTELALTGFTGPMTNSHSVPALTLLGDGRALMVDYISETYNPATNGWTATPARTPVRHYSVVVSLADGRALAIGGEGGSPYTRFANAELFTPQTNTWSATGAMNQPRGRPVATRLADGRVLVVGGFNPSNVATRSAETFDPATGAWTALPNEANYSYYSDCSITLLADGRVLLVGFYGAEVFNPATNLFTKVGTSANGRYDHLAERLPNGRVLLAGGSRTTSELFDPVLLQFTTTGAMLVNNRHFAASTVLADGTVLAAGGHDGVATTFGSVERYQPGTGTWSQAPALAQKRHQAKMVQLASGEVLVVGGSYRIGAYSDMSINGPQAAELLTGSCVPQSCAAQGKTCGTVSDGCGGTLACGTCGAGEACSATNVCVCSPTTCAAQGKTCGSIPDGCGNTLACGTCGAGEACSATNVCVCSPTTCAAQGKTCGSIPDGCGNTLECGTCGAGEVCATNNVCVCVPINTCTEQGRACGPVSDGCGGTLSCGVCGAGEACDPGPGACVIVPEGHALYDATLGAPVCATLSSSCDSDSLLVGRDALGPEPHAPNTLTTSACADGTAGVFHVDPSLDRLVVKTLDGGPFQPGKTVQVDVTLWNASSSTRVDLFSAASASSPNWIFVGSLVPGPAVGLQVLSTTHVLRVGNRQVLRGIVRDDSEGPYSVSCAAAPSSDHDDLVFQVDSAEDTTPPIVAITAPVMDTVGAQYQPVNLQVGATDNVAVQRVDFYIQNNPPNGALTPLTVDTSAPYTATYVHPYPTPTSFRVVARAYDFSGNQSEASRTFAIDNTPPSVAITSHANNATVSGTVSLVASAQDAFGITQVSFYLDGLFLGIAQGPPYTLSWNTASSTVGAHLLYARATDGLGNLGVSTLITVNVAPPGPVSAVHDTSWKTPVCLGAAGSGCDSGTLLTGRANLGPEPHAPNTLYGGCADGTYGSFHSDESVDRLVISTVDGGALRSGTSVKVTATVWAYSTSDVLDIYSAPNASAPVWTFVGTVTPQSSGPLDLSVTFPLPTSTAGVPQAVRAVFRYGGTRSACSSGLYDDMDDLVFSAP</sequence>
<dbReference type="PROSITE" id="PS51257">
    <property type="entry name" value="PROKAR_LIPOPROTEIN"/>
    <property type="match status" value="1"/>
</dbReference>
<dbReference type="Pfam" id="PF17957">
    <property type="entry name" value="Big_7"/>
    <property type="match status" value="2"/>
</dbReference>
<keyword evidence="2" id="KW-0677">Repeat</keyword>
<evidence type="ECO:0000256" key="2">
    <source>
        <dbReference type="ARBA" id="ARBA00022737"/>
    </source>
</evidence>
<reference evidence="3 4" key="1">
    <citation type="submission" date="2018-09" db="EMBL/GenBank/DDBJ databases">
        <authorList>
            <person name="Livingstone P.G."/>
            <person name="Whitworth D.E."/>
        </authorList>
    </citation>
    <scope>NUCLEOTIDE SEQUENCE [LARGE SCALE GENOMIC DNA]</scope>
    <source>
        <strain evidence="3 4">CA031B</strain>
    </source>
</reference>
<evidence type="ECO:0000313" key="3">
    <source>
        <dbReference type="EMBL" id="RKI15442.1"/>
    </source>
</evidence>
<dbReference type="PANTHER" id="PTHR24412">
    <property type="entry name" value="KELCH PROTEIN"/>
    <property type="match status" value="1"/>
</dbReference>
<evidence type="ECO:0000313" key="4">
    <source>
        <dbReference type="Proteomes" id="UP000278907"/>
    </source>
</evidence>
<dbReference type="Pfam" id="PF01344">
    <property type="entry name" value="Kelch_1"/>
    <property type="match status" value="2"/>
</dbReference>
<dbReference type="InterPro" id="IPR011043">
    <property type="entry name" value="Gal_Oxase/kelch_b-propeller"/>
</dbReference>
<evidence type="ECO:0008006" key="5">
    <source>
        <dbReference type="Google" id="ProtNLM"/>
    </source>
</evidence>
<dbReference type="EMBL" id="RAWI01000018">
    <property type="protein sequence ID" value="RKI15442.1"/>
    <property type="molecule type" value="Genomic_DNA"/>
</dbReference>
<dbReference type="Proteomes" id="UP000278907">
    <property type="component" value="Unassembled WGS sequence"/>
</dbReference>
<dbReference type="InterPro" id="IPR015915">
    <property type="entry name" value="Kelch-typ_b-propeller"/>
</dbReference>